<dbReference type="FunFam" id="3.40.1190.20:FF:000023">
    <property type="entry name" value="ATP-dependent (S)-NAD(P)H-hydrate dehydratase"/>
    <property type="match status" value="1"/>
</dbReference>
<protein>
    <recommendedName>
        <fullName evidence="8">ATP-dependent (S)-NAD(P)H-hydrate dehydratase</fullName>
        <ecNumber evidence="8">4.2.1.93</ecNumber>
    </recommendedName>
    <alternativeName>
        <fullName evidence="8">ATP-dependent NAD(P)HX dehydratase</fullName>
    </alternativeName>
</protein>
<dbReference type="OrthoDB" id="8110916at2759"/>
<evidence type="ECO:0000259" key="9">
    <source>
        <dbReference type="PROSITE" id="PS51383"/>
    </source>
</evidence>
<evidence type="ECO:0000313" key="10">
    <source>
        <dbReference type="EMBL" id="KAF6040025.1"/>
    </source>
</evidence>
<evidence type="ECO:0000256" key="6">
    <source>
        <dbReference type="ARBA" id="ARBA00023239"/>
    </source>
</evidence>
<comment type="caution">
    <text evidence="10">The sequence shown here is derived from an EMBL/GenBank/DDBJ whole genome shotgun (WGS) entry which is preliminary data.</text>
</comment>
<evidence type="ECO:0000256" key="7">
    <source>
        <dbReference type="ARBA" id="ARBA00047472"/>
    </source>
</evidence>
<feature type="binding site" evidence="8">
    <location>
        <begin position="251"/>
        <end position="260"/>
    </location>
    <ligand>
        <name>ATP</name>
        <dbReference type="ChEBI" id="CHEBI:30616"/>
    </ligand>
</feature>
<organism evidence="10 11">
    <name type="scientific">Bugula neritina</name>
    <name type="common">Brown bryozoan</name>
    <name type="synonym">Sertularia neritina</name>
    <dbReference type="NCBI Taxonomy" id="10212"/>
    <lineage>
        <taxon>Eukaryota</taxon>
        <taxon>Metazoa</taxon>
        <taxon>Spiralia</taxon>
        <taxon>Lophotrochozoa</taxon>
        <taxon>Bryozoa</taxon>
        <taxon>Gymnolaemata</taxon>
        <taxon>Cheilostomatida</taxon>
        <taxon>Flustrina</taxon>
        <taxon>Buguloidea</taxon>
        <taxon>Bugulidae</taxon>
        <taxon>Bugula</taxon>
    </lineage>
</organism>
<keyword evidence="3 8" id="KW-0067">ATP-binding</keyword>
<evidence type="ECO:0000256" key="4">
    <source>
        <dbReference type="ARBA" id="ARBA00022857"/>
    </source>
</evidence>
<name>A0A7J7KPJ1_BUGNE</name>
<keyword evidence="5 8" id="KW-0520">NAD</keyword>
<dbReference type="GO" id="GO:0047453">
    <property type="term" value="F:ATP-dependent NAD(P)H-hydrate dehydratase activity"/>
    <property type="evidence" value="ECO:0007669"/>
    <property type="project" value="UniProtKB-UniRule"/>
</dbReference>
<dbReference type="PANTHER" id="PTHR12592:SF0">
    <property type="entry name" value="ATP-DEPENDENT (S)-NAD(P)H-HYDRATE DEHYDRATASE"/>
    <property type="match status" value="1"/>
</dbReference>
<dbReference type="HAMAP" id="MF_01965">
    <property type="entry name" value="NADHX_dehydratase"/>
    <property type="match status" value="1"/>
</dbReference>
<dbReference type="Proteomes" id="UP000593567">
    <property type="component" value="Unassembled WGS sequence"/>
</dbReference>
<dbReference type="InterPro" id="IPR000631">
    <property type="entry name" value="CARKD"/>
</dbReference>
<reference evidence="10" key="1">
    <citation type="submission" date="2020-06" db="EMBL/GenBank/DDBJ databases">
        <title>Draft genome of Bugula neritina, a colonial animal packing powerful symbionts and potential medicines.</title>
        <authorList>
            <person name="Rayko M."/>
        </authorList>
    </citation>
    <scope>NUCLEOTIDE SEQUENCE [LARGE SCALE GENOMIC DNA]</scope>
    <source>
        <strain evidence="10">Kwan_BN1</strain>
    </source>
</reference>
<dbReference type="GO" id="GO:0110051">
    <property type="term" value="P:metabolite repair"/>
    <property type="evidence" value="ECO:0007669"/>
    <property type="project" value="TreeGrafter"/>
</dbReference>
<comment type="catalytic activity">
    <reaction evidence="7 8">
        <text>(6S)-NADPHX + ATP = ADP + phosphate + NADPH + H(+)</text>
        <dbReference type="Rhea" id="RHEA:32231"/>
        <dbReference type="ChEBI" id="CHEBI:15378"/>
        <dbReference type="ChEBI" id="CHEBI:30616"/>
        <dbReference type="ChEBI" id="CHEBI:43474"/>
        <dbReference type="ChEBI" id="CHEBI:57783"/>
        <dbReference type="ChEBI" id="CHEBI:64076"/>
        <dbReference type="ChEBI" id="CHEBI:456216"/>
        <dbReference type="EC" id="4.2.1.93"/>
    </reaction>
</comment>
<dbReference type="EMBL" id="VXIV02000188">
    <property type="protein sequence ID" value="KAF6040025.1"/>
    <property type="molecule type" value="Genomic_DNA"/>
</dbReference>
<keyword evidence="2 8" id="KW-0547">Nucleotide-binding</keyword>
<comment type="cofactor">
    <cofactor evidence="8">
        <name>Mg(2+)</name>
        <dbReference type="ChEBI" id="CHEBI:18420"/>
    </cofactor>
</comment>
<dbReference type="PROSITE" id="PS51383">
    <property type="entry name" value="YJEF_C_3"/>
    <property type="match status" value="1"/>
</dbReference>
<dbReference type="EC" id="4.2.1.93" evidence="8"/>
<dbReference type="GO" id="GO:0046496">
    <property type="term" value="P:nicotinamide nucleotide metabolic process"/>
    <property type="evidence" value="ECO:0007669"/>
    <property type="project" value="UniProtKB-UniRule"/>
</dbReference>
<dbReference type="GO" id="GO:0005524">
    <property type="term" value="F:ATP binding"/>
    <property type="evidence" value="ECO:0007669"/>
    <property type="project" value="UniProtKB-KW"/>
</dbReference>
<keyword evidence="11" id="KW-1185">Reference proteome</keyword>
<comment type="similarity">
    <text evidence="8">Belongs to the NnrD/CARKD family.</text>
</comment>
<dbReference type="Gene3D" id="3.40.1190.20">
    <property type="match status" value="1"/>
</dbReference>
<keyword evidence="1 8" id="KW-0597">Phosphoprotein</keyword>
<comment type="catalytic activity">
    <reaction evidence="8">
        <text>(6S)-NADHX + ATP = ADP + phosphate + NADH + H(+)</text>
        <dbReference type="Rhea" id="RHEA:19017"/>
        <dbReference type="ChEBI" id="CHEBI:15378"/>
        <dbReference type="ChEBI" id="CHEBI:30616"/>
        <dbReference type="ChEBI" id="CHEBI:43474"/>
        <dbReference type="ChEBI" id="CHEBI:57945"/>
        <dbReference type="ChEBI" id="CHEBI:64074"/>
        <dbReference type="ChEBI" id="CHEBI:456216"/>
        <dbReference type="EC" id="4.2.1.93"/>
    </reaction>
</comment>
<feature type="binding site" evidence="8">
    <location>
        <position position="261"/>
    </location>
    <ligand>
        <name>(6S)-NADPHX</name>
        <dbReference type="ChEBI" id="CHEBI:64076"/>
    </ligand>
</feature>
<dbReference type="Pfam" id="PF01256">
    <property type="entry name" value="Carb_kinase"/>
    <property type="match status" value="1"/>
</dbReference>
<feature type="domain" description="YjeF C-terminal" evidence="9">
    <location>
        <begin position="40"/>
        <end position="337"/>
    </location>
</feature>
<feature type="binding site" evidence="8">
    <location>
        <position position="140"/>
    </location>
    <ligand>
        <name>(6S)-NADPHX</name>
        <dbReference type="ChEBI" id="CHEBI:64076"/>
    </ligand>
</feature>
<gene>
    <name evidence="10" type="ORF">EB796_001712</name>
</gene>
<evidence type="ECO:0000256" key="1">
    <source>
        <dbReference type="ARBA" id="ARBA00022553"/>
    </source>
</evidence>
<keyword evidence="4" id="KW-0521">NADP</keyword>
<dbReference type="NCBIfam" id="TIGR00196">
    <property type="entry name" value="yjeF_cterm"/>
    <property type="match status" value="1"/>
</dbReference>
<evidence type="ECO:0000313" key="11">
    <source>
        <dbReference type="Proteomes" id="UP000593567"/>
    </source>
</evidence>
<feature type="binding site" evidence="8">
    <location>
        <begin position="193"/>
        <end position="199"/>
    </location>
    <ligand>
        <name>(6S)-NADPHX</name>
        <dbReference type="ChEBI" id="CHEBI:64076"/>
    </ligand>
</feature>
<evidence type="ECO:0000256" key="8">
    <source>
        <dbReference type="HAMAP-Rule" id="MF_03157"/>
    </source>
</evidence>
<accession>A0A7J7KPJ1</accession>
<dbReference type="CDD" id="cd01171">
    <property type="entry name" value="YXKO-related"/>
    <property type="match status" value="1"/>
</dbReference>
<evidence type="ECO:0000256" key="3">
    <source>
        <dbReference type="ARBA" id="ARBA00022840"/>
    </source>
</evidence>
<feature type="binding site" evidence="8">
    <location>
        <begin position="232"/>
        <end position="236"/>
    </location>
    <ligand>
        <name>ATP</name>
        <dbReference type="ChEBI" id="CHEBI:30616"/>
    </ligand>
</feature>
<proteinExistence type="inferred from homology"/>
<keyword evidence="6 8" id="KW-0456">Lyase</keyword>
<dbReference type="SUPFAM" id="SSF53613">
    <property type="entry name" value="Ribokinase-like"/>
    <property type="match status" value="1"/>
</dbReference>
<evidence type="ECO:0000256" key="2">
    <source>
        <dbReference type="ARBA" id="ARBA00022741"/>
    </source>
</evidence>
<sequence>MFSLISYILRFTKFTTQPRSSHYETLRSCSGQFETLSPKLIGAISQCIPKLTYDKHKGQSGRVCVIGGSVEYTGAPYFAGISALRCGADLCTIVTSADAATPIKSYSGELIVLPDFNAVDPAKAITSCLARYHTVVIGPGLGRDPVKLQIVEKVLREIKERKLPLVIDADGLHLITQRPEIIQGYQKAILTPNAIEFDRLFTKVCNKIPNEEEPIMDVKLLAKTLQVTVVLKGSVDIVSNGAYVLVVGTETSPRRCGGQGDLLAGFLSIFSYWTHLKRTQTYDNQQKHLKLYGPTMLAAVAACAMTRECNRRAFAKCRRAMLASDMIDEIGAVFEDMFGSQTDCQI</sequence>
<dbReference type="PANTHER" id="PTHR12592">
    <property type="entry name" value="ATP-DEPENDENT (S)-NAD(P)H-HYDRATE DEHYDRATASE FAMILY MEMBER"/>
    <property type="match status" value="1"/>
</dbReference>
<dbReference type="AlphaFoldDB" id="A0A7J7KPJ1"/>
<comment type="function">
    <text evidence="8">Catalyzes the dehydration of the S-form of NAD(P)HX at the expense of ATP, which is converted to ADP. Together with NAD(P)HX epimerase, which catalyzes the epimerization of the S- and R-forms, the enzyme allows the repair of both epimers of NAD(P)HX, a damaged form of NAD(P)H that is a result of enzymatic or heat-dependent hydration.</text>
</comment>
<evidence type="ECO:0000256" key="5">
    <source>
        <dbReference type="ARBA" id="ARBA00023027"/>
    </source>
</evidence>
<dbReference type="InterPro" id="IPR029056">
    <property type="entry name" value="Ribokinase-like"/>
</dbReference>